<dbReference type="Proteomes" id="UP000516093">
    <property type="component" value="Chromosome"/>
</dbReference>
<sequence>MPHKYFLLFGTLLFMALGETVGTVAAAIRPLAVTAPVAIGPYAKRKPIKAQYKHKKAPRHKGRPLVRAIY</sequence>
<feature type="region of interest" description="Disordered" evidence="1">
    <location>
        <begin position="50"/>
        <end position="70"/>
    </location>
</feature>
<gene>
    <name evidence="2" type="ORF">H9L05_08105</name>
</gene>
<dbReference type="EMBL" id="CP060784">
    <property type="protein sequence ID" value="QNP53514.1"/>
    <property type="molecule type" value="Genomic_DNA"/>
</dbReference>
<keyword evidence="3" id="KW-1185">Reference proteome</keyword>
<name>A0A7H0GYZ8_9BACT</name>
<evidence type="ECO:0000256" key="1">
    <source>
        <dbReference type="SAM" id="MobiDB-lite"/>
    </source>
</evidence>
<dbReference type="KEGG" id="hqi:H9L05_08105"/>
<reference evidence="2 3" key="1">
    <citation type="submission" date="2020-08" db="EMBL/GenBank/DDBJ databases">
        <title>Genome sequence of Hymenobacter qilianensis JCM 19763T.</title>
        <authorList>
            <person name="Hyun D.-W."/>
            <person name="Bae J.-W."/>
        </authorList>
    </citation>
    <scope>NUCLEOTIDE SEQUENCE [LARGE SCALE GENOMIC DNA]</scope>
    <source>
        <strain evidence="2 3">JCM 19763</strain>
    </source>
</reference>
<dbReference type="RefSeq" id="WP_187733727.1">
    <property type="nucleotide sequence ID" value="NZ_BMFN01000001.1"/>
</dbReference>
<organism evidence="2 3">
    <name type="scientific">Hymenobacter qilianensis</name>
    <dbReference type="NCBI Taxonomy" id="1385715"/>
    <lineage>
        <taxon>Bacteria</taxon>
        <taxon>Pseudomonadati</taxon>
        <taxon>Bacteroidota</taxon>
        <taxon>Cytophagia</taxon>
        <taxon>Cytophagales</taxon>
        <taxon>Hymenobacteraceae</taxon>
        <taxon>Hymenobacter</taxon>
    </lineage>
</organism>
<proteinExistence type="predicted"/>
<dbReference type="AlphaFoldDB" id="A0A7H0GYZ8"/>
<feature type="compositionally biased region" description="Basic residues" evidence="1">
    <location>
        <begin position="50"/>
        <end position="64"/>
    </location>
</feature>
<accession>A0A7H0GYZ8</accession>
<protein>
    <submittedName>
        <fullName evidence="2">Uncharacterized protein</fullName>
    </submittedName>
</protein>
<evidence type="ECO:0000313" key="3">
    <source>
        <dbReference type="Proteomes" id="UP000516093"/>
    </source>
</evidence>
<evidence type="ECO:0000313" key="2">
    <source>
        <dbReference type="EMBL" id="QNP53514.1"/>
    </source>
</evidence>